<reference evidence="1 2" key="1">
    <citation type="journal article" date="2019" name="Sci. Rep.">
        <title>Orb-weaving spider Araneus ventricosus genome elucidates the spidroin gene catalogue.</title>
        <authorList>
            <person name="Kono N."/>
            <person name="Nakamura H."/>
            <person name="Ohtoshi R."/>
            <person name="Moran D.A.P."/>
            <person name="Shinohara A."/>
            <person name="Yoshida Y."/>
            <person name="Fujiwara M."/>
            <person name="Mori M."/>
            <person name="Tomita M."/>
            <person name="Arakawa K."/>
        </authorList>
    </citation>
    <scope>NUCLEOTIDE SEQUENCE [LARGE SCALE GENOMIC DNA]</scope>
</reference>
<gene>
    <name evidence="1" type="ORF">AVEN_256731_1</name>
</gene>
<protein>
    <submittedName>
        <fullName evidence="1">Uncharacterized protein</fullName>
    </submittedName>
</protein>
<evidence type="ECO:0000313" key="1">
    <source>
        <dbReference type="EMBL" id="GBM43857.1"/>
    </source>
</evidence>
<accession>A0A4Y2FS31</accession>
<dbReference type="Proteomes" id="UP000499080">
    <property type="component" value="Unassembled WGS sequence"/>
</dbReference>
<comment type="caution">
    <text evidence="1">The sequence shown here is derived from an EMBL/GenBank/DDBJ whole genome shotgun (WGS) entry which is preliminary data.</text>
</comment>
<organism evidence="1 2">
    <name type="scientific">Araneus ventricosus</name>
    <name type="common">Orbweaver spider</name>
    <name type="synonym">Epeira ventricosa</name>
    <dbReference type="NCBI Taxonomy" id="182803"/>
    <lineage>
        <taxon>Eukaryota</taxon>
        <taxon>Metazoa</taxon>
        <taxon>Ecdysozoa</taxon>
        <taxon>Arthropoda</taxon>
        <taxon>Chelicerata</taxon>
        <taxon>Arachnida</taxon>
        <taxon>Araneae</taxon>
        <taxon>Araneomorphae</taxon>
        <taxon>Entelegynae</taxon>
        <taxon>Araneoidea</taxon>
        <taxon>Araneidae</taxon>
        <taxon>Araneus</taxon>
    </lineage>
</organism>
<dbReference type="OrthoDB" id="6091153at2759"/>
<evidence type="ECO:0000313" key="2">
    <source>
        <dbReference type="Proteomes" id="UP000499080"/>
    </source>
</evidence>
<keyword evidence="2" id="KW-1185">Reference proteome</keyword>
<proteinExistence type="predicted"/>
<dbReference type="EMBL" id="BGPR01001045">
    <property type="protein sequence ID" value="GBM43857.1"/>
    <property type="molecule type" value="Genomic_DNA"/>
</dbReference>
<name>A0A4Y2FS31_ARAVE</name>
<dbReference type="AlphaFoldDB" id="A0A4Y2FS31"/>
<sequence length="92" mass="10315">MLLGRTHLDEIRTRLAGSVTKRGTYRGSARRFHPTWKTNVWPSYWAKAAFLNKAPVERLKVSELCGGSNGLYLEGSICDFPCLMLVVPMSLS</sequence>